<reference evidence="1 2" key="1">
    <citation type="submission" date="2019-07" db="EMBL/GenBank/DDBJ databases">
        <title>Genome sequencing of 100 strains of the haloalkaliphilic chemolithoautotrophic sulfur-oxidizing bacterium Thioalkalivibrio.</title>
        <authorList>
            <person name="Muyzer G."/>
        </authorList>
    </citation>
    <scope>NUCLEOTIDE SEQUENCE [LARGE SCALE GENOMIC DNA]</scope>
    <source>
        <strain evidence="1 2">ASO4-4</strain>
    </source>
</reference>
<dbReference type="PANTHER" id="PTHR30105">
    <property type="entry name" value="UNCHARACTERIZED YIBQ-RELATED"/>
    <property type="match status" value="1"/>
</dbReference>
<dbReference type="EMBL" id="VLLC01000003">
    <property type="protein sequence ID" value="TWI75553.1"/>
    <property type="molecule type" value="Genomic_DNA"/>
</dbReference>
<proteinExistence type="predicted"/>
<organism evidence="1 2">
    <name type="scientific">Desulfobotulus alkaliphilus</name>
    <dbReference type="NCBI Taxonomy" id="622671"/>
    <lineage>
        <taxon>Bacteria</taxon>
        <taxon>Pseudomonadati</taxon>
        <taxon>Thermodesulfobacteriota</taxon>
        <taxon>Desulfobacteria</taxon>
        <taxon>Desulfobacterales</taxon>
        <taxon>Desulfobacteraceae</taxon>
        <taxon>Desulfobotulus</taxon>
    </lineage>
</organism>
<sequence>MALLLLLILVVGTGLAAHLFFKPSQRDVSLKGDKDISSPLSRIHKEPRVIKPEKPVLTIEKTLKKPEIIRQEEKSIPTYEVFPKKEVERERVQPVKEKRPDQPVVAIIIDDMGYDPAIAEAFMALDIPLTFSVLPHSPHGVRIANRAHERGYEVMLHLPMQPVEYPRIHPGPGALFLSMEPDELIETLRHNLSAIPHIRGVNNHMGSALTASESHINQIFTVLKKENLFFIDSRTAADSRCRPSARMFQLPFAERDVFLDHIQHKDAIKRELDRLFRIADKHGNALGIGHPHRVTLEELQRVLPGVKDRYRFVYASEFVAFVE</sequence>
<dbReference type="InterPro" id="IPR011330">
    <property type="entry name" value="Glyco_hydro/deAcase_b/a-brl"/>
</dbReference>
<dbReference type="PANTHER" id="PTHR30105:SF2">
    <property type="entry name" value="DIVERGENT POLYSACCHARIDE DEACETYLASE SUPERFAMILY"/>
    <property type="match status" value="1"/>
</dbReference>
<dbReference type="Pfam" id="PF04748">
    <property type="entry name" value="Polysacc_deac_2"/>
    <property type="match status" value="1"/>
</dbReference>
<dbReference type="GO" id="GO:0005975">
    <property type="term" value="P:carbohydrate metabolic process"/>
    <property type="evidence" value="ECO:0007669"/>
    <property type="project" value="InterPro"/>
</dbReference>
<dbReference type="InterPro" id="IPR006837">
    <property type="entry name" value="Divergent_DAC"/>
</dbReference>
<evidence type="ECO:0000313" key="2">
    <source>
        <dbReference type="Proteomes" id="UP000318307"/>
    </source>
</evidence>
<dbReference type="AlphaFoldDB" id="A0A562S330"/>
<gene>
    <name evidence="1" type="ORF">LZ24_00600</name>
</gene>
<protein>
    <recommendedName>
        <fullName evidence="3">Divergent polysaccharide deacetylase</fullName>
    </recommendedName>
</protein>
<comment type="caution">
    <text evidence="1">The sequence shown here is derived from an EMBL/GenBank/DDBJ whole genome shotgun (WGS) entry which is preliminary data.</text>
</comment>
<evidence type="ECO:0000313" key="1">
    <source>
        <dbReference type="EMBL" id="TWI75553.1"/>
    </source>
</evidence>
<name>A0A562S330_9BACT</name>
<dbReference type="CDD" id="cd10936">
    <property type="entry name" value="CE4_DAC2"/>
    <property type="match status" value="1"/>
</dbReference>
<keyword evidence="2" id="KW-1185">Reference proteome</keyword>
<evidence type="ECO:0008006" key="3">
    <source>
        <dbReference type="Google" id="ProtNLM"/>
    </source>
</evidence>
<dbReference type="Proteomes" id="UP000318307">
    <property type="component" value="Unassembled WGS sequence"/>
</dbReference>
<dbReference type="SUPFAM" id="SSF88713">
    <property type="entry name" value="Glycoside hydrolase/deacetylase"/>
    <property type="match status" value="1"/>
</dbReference>
<dbReference type="Gene3D" id="3.20.20.370">
    <property type="entry name" value="Glycoside hydrolase/deacetylase"/>
    <property type="match status" value="1"/>
</dbReference>
<accession>A0A562S330</accession>